<evidence type="ECO:0000256" key="1">
    <source>
        <dbReference type="SAM" id="Phobius"/>
    </source>
</evidence>
<accession>A0ABQ5NKP3</accession>
<keyword evidence="1" id="KW-0812">Transmembrane</keyword>
<dbReference type="NCBIfam" id="NF006750">
    <property type="entry name" value="PRK09272.1-3"/>
    <property type="match status" value="1"/>
</dbReference>
<evidence type="ECO:0000313" key="2">
    <source>
        <dbReference type="EMBL" id="GLC88936.1"/>
    </source>
</evidence>
<sequence length="113" mass="12281">MYTVIKIVISAAIIGIVSEVARKFPMYGGLIAALPLVSILSIIWLTVQHEPNEHIQKFVLGVMIGLPATIIMLYVIYVAMRSSVNIALAIGLGIVSWVICLSVQKMIGQLFQG</sequence>
<dbReference type="Proteomes" id="UP001065593">
    <property type="component" value="Unassembled WGS sequence"/>
</dbReference>
<protein>
    <recommendedName>
        <fullName evidence="4">DUF3147 family protein</fullName>
    </recommendedName>
</protein>
<feature type="transmembrane region" description="Helical" evidence="1">
    <location>
        <begin position="86"/>
        <end position="103"/>
    </location>
</feature>
<proteinExistence type="predicted"/>
<dbReference type="RefSeq" id="WP_264988687.1">
    <property type="nucleotide sequence ID" value="NZ_BRZA01000002.1"/>
</dbReference>
<feature type="transmembrane region" description="Helical" evidence="1">
    <location>
        <begin position="58"/>
        <end position="80"/>
    </location>
</feature>
<evidence type="ECO:0008006" key="4">
    <source>
        <dbReference type="Google" id="ProtNLM"/>
    </source>
</evidence>
<name>A0ABQ5NKP3_9BACI</name>
<comment type="caution">
    <text evidence="2">The sequence shown here is derived from an EMBL/GenBank/DDBJ whole genome shotgun (WGS) entry which is preliminary data.</text>
</comment>
<evidence type="ECO:0000313" key="3">
    <source>
        <dbReference type="Proteomes" id="UP001065593"/>
    </source>
</evidence>
<reference evidence="2" key="1">
    <citation type="submission" date="2022-08" db="EMBL/GenBank/DDBJ databases">
        <title>Draft genome sequence of Lysinibacillus sp. strain KH24.</title>
        <authorList>
            <person name="Kanbe H."/>
            <person name="Itoh H."/>
        </authorList>
    </citation>
    <scope>NUCLEOTIDE SEQUENCE</scope>
    <source>
        <strain evidence="2">KH24</strain>
    </source>
</reference>
<feature type="transmembrane region" description="Helical" evidence="1">
    <location>
        <begin position="26"/>
        <end position="46"/>
    </location>
</feature>
<organism evidence="2 3">
    <name type="scientific">Lysinibacillus piscis</name>
    <dbReference type="NCBI Taxonomy" id="2518931"/>
    <lineage>
        <taxon>Bacteria</taxon>
        <taxon>Bacillati</taxon>
        <taxon>Bacillota</taxon>
        <taxon>Bacilli</taxon>
        <taxon>Bacillales</taxon>
        <taxon>Bacillaceae</taxon>
        <taxon>Lysinibacillus</taxon>
    </lineage>
</organism>
<keyword evidence="1" id="KW-1133">Transmembrane helix</keyword>
<dbReference type="EMBL" id="BRZA01000002">
    <property type="protein sequence ID" value="GLC88936.1"/>
    <property type="molecule type" value="Genomic_DNA"/>
</dbReference>
<keyword evidence="3" id="KW-1185">Reference proteome</keyword>
<gene>
    <name evidence="2" type="ORF">LYSBPC_20630</name>
</gene>
<keyword evidence="1" id="KW-0472">Membrane</keyword>